<sequence length="105" mass="11909">MDIDRNCSSPNCMFRFIVLLEAEPPPQCQVFCSLCQGLIFSKIALYLPSSIWSAHLLVVLLTRVDMSILVASLIDILLSIEFKSTPHFLDFHQISLEKCNLLHSE</sequence>
<evidence type="ECO:0000313" key="2">
    <source>
        <dbReference type="Proteomes" id="UP001345963"/>
    </source>
</evidence>
<organism evidence="1 2">
    <name type="scientific">Ataeniobius toweri</name>
    <dbReference type="NCBI Taxonomy" id="208326"/>
    <lineage>
        <taxon>Eukaryota</taxon>
        <taxon>Metazoa</taxon>
        <taxon>Chordata</taxon>
        <taxon>Craniata</taxon>
        <taxon>Vertebrata</taxon>
        <taxon>Euteleostomi</taxon>
        <taxon>Actinopterygii</taxon>
        <taxon>Neopterygii</taxon>
        <taxon>Teleostei</taxon>
        <taxon>Neoteleostei</taxon>
        <taxon>Acanthomorphata</taxon>
        <taxon>Ovalentaria</taxon>
        <taxon>Atherinomorphae</taxon>
        <taxon>Cyprinodontiformes</taxon>
        <taxon>Goodeidae</taxon>
        <taxon>Ataeniobius</taxon>
    </lineage>
</organism>
<keyword evidence="2" id="KW-1185">Reference proteome</keyword>
<accession>A0ABU7BJB4</accession>
<dbReference type="EMBL" id="JAHUTI010052864">
    <property type="protein sequence ID" value="MED6249670.1"/>
    <property type="molecule type" value="Genomic_DNA"/>
</dbReference>
<proteinExistence type="predicted"/>
<protein>
    <submittedName>
        <fullName evidence="1">Uncharacterized protein</fullName>
    </submittedName>
</protein>
<comment type="caution">
    <text evidence="1">The sequence shown here is derived from an EMBL/GenBank/DDBJ whole genome shotgun (WGS) entry which is preliminary data.</text>
</comment>
<gene>
    <name evidence="1" type="ORF">ATANTOWER_017854</name>
</gene>
<name>A0ABU7BJB4_9TELE</name>
<reference evidence="1 2" key="1">
    <citation type="submission" date="2021-07" db="EMBL/GenBank/DDBJ databases">
        <authorList>
            <person name="Palmer J.M."/>
        </authorList>
    </citation>
    <scope>NUCLEOTIDE SEQUENCE [LARGE SCALE GENOMIC DNA]</scope>
    <source>
        <strain evidence="1 2">AT_MEX2019</strain>
        <tissue evidence="1">Muscle</tissue>
    </source>
</reference>
<dbReference type="Proteomes" id="UP001345963">
    <property type="component" value="Unassembled WGS sequence"/>
</dbReference>
<evidence type="ECO:0000313" key="1">
    <source>
        <dbReference type="EMBL" id="MED6249670.1"/>
    </source>
</evidence>